<comment type="caution">
    <text evidence="5">The sequence shown here is derived from an EMBL/GenBank/DDBJ whole genome shotgun (WGS) entry which is preliminary data.</text>
</comment>
<dbReference type="InterPro" id="IPR001867">
    <property type="entry name" value="OmpR/PhoB-type_DNA-bd"/>
</dbReference>
<sequence length="1098" mass="118888">MDAQQFLFGEWLVDPSTNSIHQSGERKQMEPRAMEVLVVLCRAAGKIVSADELLAQCWRTDVYGDNPVHKILAQLRRLLGDTATAPSYIETVRKRGYRTLAPVSFAEPAPAEASKWADRTPFRGLHAFDEEHAQVFFGRDEATRRLLAAVDAQVDARMALQLVLGPSGSGKSSLVRAGLFPAMAPALRGERPALLSTTTFDLAEQGEQSLFAALASTMLDLHSGDADLFAGDSAVSLAGRLAQDREEVLGRMRAAAVTAQAGAQAGAGPLRFGIFIDHFEALFAPGRCPEAEREALFQLIGDLARSEAALVVIGCRNDFYPQIARYPLLMDGKPNGAHFDLTPPTSAEIAQIIRLPVAAAGLSFGVDTQTGARLDDVLCESAAASPDALPLLQYCLQELYALRGDSGELHFDAFRQLGGVEGAIAQRAEQVVARFSAAQKAALERVMSLVVVIAANEETVTGRRAPWSALRGEPERQVVEALVESRLFVSELLGDAPGFGIAHEAILRRWPRIREWIEAHKGALLEHARLANQTARWVREGRSAELLLPRGRQLDGALALQKSGQLALTEDQTELIRLSQRRARRGERLRLLALGTIVTLALLALALGISATVSRKLAEQRRIEAEGLMGYMLGDFADKLRPLGRLDLLDSVSSKALGYLGARDRDDLGMTALAQRAQALQVIAEVRRARGDSPGAAQALDAAQGILTAQQAKAPDNIEVLKNLGVNAYWLGKLALDRGDVDKAAAHWQDYLRFSDGLHRLEPDNVEWWIEQSYAHNNLGSLAASRGDPATAAREFAQSIALKRRALERQPGSRTLLEELADSYSWLGRSREGLGDRDAADALYGQEMAIVRQLRAAAPGEPLWARSEAWALQHRAANRLAQGQDQAALGDYRAARVLMADLARSDEKNLGWQAEAAGIEMEELAILARTDSSEAVLARMRQSHARLAGLAATDPKNTEWARMAGLAQVRLADLLLKPKQAAAAREEAAAALARLGPLYQDNKSNKRLLLSFVRALSISADAARAAGDGGAARSACLSALEVLGPDAGAARDASMLELWVRLHGCIGKAEFAADAVARLQRFGYADRAYLQYLAQQSK</sequence>
<dbReference type="InterPro" id="IPR027417">
    <property type="entry name" value="P-loop_NTPase"/>
</dbReference>
<keyword evidence="3" id="KW-1133">Transmembrane helix</keyword>
<dbReference type="EMBL" id="JANUGX010000015">
    <property type="protein sequence ID" value="MCS0590275.1"/>
    <property type="molecule type" value="Genomic_DNA"/>
</dbReference>
<dbReference type="InterPro" id="IPR049052">
    <property type="entry name" value="nSTAND1"/>
</dbReference>
<reference evidence="5 6" key="1">
    <citation type="submission" date="2022-08" db="EMBL/GenBank/DDBJ databases">
        <title>Reclassification of Massilia species as members of the genera Telluria, Duganella, Pseudoduganella, Mokoshia gen. nov. and Zemynaea gen. nov. using orthogonal and non-orthogonal genome-based approaches.</title>
        <authorList>
            <person name="Bowman J.P."/>
        </authorList>
    </citation>
    <scope>NUCLEOTIDE SEQUENCE [LARGE SCALE GENOMIC DNA]</scope>
    <source>
        <strain evidence="5 6">LMG 28164</strain>
    </source>
</reference>
<dbReference type="InterPro" id="IPR016032">
    <property type="entry name" value="Sig_transdc_resp-reg_C-effctor"/>
</dbReference>
<keyword evidence="1 2" id="KW-0238">DNA-binding</keyword>
<dbReference type="Gene3D" id="1.10.10.10">
    <property type="entry name" value="Winged helix-like DNA-binding domain superfamily/Winged helix DNA-binding domain"/>
    <property type="match status" value="1"/>
</dbReference>
<proteinExistence type="predicted"/>
<dbReference type="Pfam" id="PF00486">
    <property type="entry name" value="Trans_reg_C"/>
    <property type="match status" value="1"/>
</dbReference>
<dbReference type="SUPFAM" id="SSF46894">
    <property type="entry name" value="C-terminal effector domain of the bipartite response regulators"/>
    <property type="match status" value="1"/>
</dbReference>
<evidence type="ECO:0000256" key="1">
    <source>
        <dbReference type="ARBA" id="ARBA00023125"/>
    </source>
</evidence>
<dbReference type="CDD" id="cd00383">
    <property type="entry name" value="trans_reg_C"/>
    <property type="match status" value="1"/>
</dbReference>
<feature type="domain" description="OmpR/PhoB-type" evidence="4">
    <location>
        <begin position="3"/>
        <end position="101"/>
    </location>
</feature>
<keyword evidence="3" id="KW-0472">Membrane</keyword>
<evidence type="ECO:0000313" key="5">
    <source>
        <dbReference type="EMBL" id="MCS0590275.1"/>
    </source>
</evidence>
<dbReference type="SUPFAM" id="SSF48452">
    <property type="entry name" value="TPR-like"/>
    <property type="match status" value="1"/>
</dbReference>
<dbReference type="SUPFAM" id="SSF52540">
    <property type="entry name" value="P-loop containing nucleoside triphosphate hydrolases"/>
    <property type="match status" value="1"/>
</dbReference>
<dbReference type="PANTHER" id="PTHR47691">
    <property type="entry name" value="REGULATOR-RELATED"/>
    <property type="match status" value="1"/>
</dbReference>
<dbReference type="InterPro" id="IPR011990">
    <property type="entry name" value="TPR-like_helical_dom_sf"/>
</dbReference>
<gene>
    <name evidence="5" type="ORF">NX782_13850</name>
</gene>
<evidence type="ECO:0000256" key="2">
    <source>
        <dbReference type="PROSITE-ProRule" id="PRU01091"/>
    </source>
</evidence>
<evidence type="ECO:0000259" key="4">
    <source>
        <dbReference type="PROSITE" id="PS51755"/>
    </source>
</evidence>
<dbReference type="PANTHER" id="PTHR47691:SF3">
    <property type="entry name" value="HTH-TYPE TRANSCRIPTIONAL REGULATOR RV0890C-RELATED"/>
    <property type="match status" value="1"/>
</dbReference>
<keyword evidence="3" id="KW-0812">Transmembrane</keyword>
<dbReference type="RefSeq" id="WP_258846055.1">
    <property type="nucleotide sequence ID" value="NZ_JANUGX010000015.1"/>
</dbReference>
<keyword evidence="6" id="KW-1185">Reference proteome</keyword>
<dbReference type="PROSITE" id="PS51755">
    <property type="entry name" value="OMPR_PHOB"/>
    <property type="match status" value="1"/>
</dbReference>
<accession>A0ABT2A846</accession>
<protein>
    <submittedName>
        <fullName evidence="5">Winged helix-turn-helix domain-containing protein</fullName>
    </submittedName>
</protein>
<dbReference type="InterPro" id="IPR036388">
    <property type="entry name" value="WH-like_DNA-bd_sf"/>
</dbReference>
<dbReference type="SMART" id="SM00862">
    <property type="entry name" value="Trans_reg_C"/>
    <property type="match status" value="1"/>
</dbReference>
<organism evidence="5 6">
    <name type="scientific">Massilia norwichensis</name>
    <dbReference type="NCBI Taxonomy" id="1442366"/>
    <lineage>
        <taxon>Bacteria</taxon>
        <taxon>Pseudomonadati</taxon>
        <taxon>Pseudomonadota</taxon>
        <taxon>Betaproteobacteria</taxon>
        <taxon>Burkholderiales</taxon>
        <taxon>Oxalobacteraceae</taxon>
        <taxon>Telluria group</taxon>
        <taxon>Massilia</taxon>
    </lineage>
</organism>
<evidence type="ECO:0000313" key="6">
    <source>
        <dbReference type="Proteomes" id="UP001205560"/>
    </source>
</evidence>
<name>A0ABT2A846_9BURK</name>
<feature type="DNA-binding region" description="OmpR/PhoB-type" evidence="2">
    <location>
        <begin position="3"/>
        <end position="101"/>
    </location>
</feature>
<dbReference type="Proteomes" id="UP001205560">
    <property type="component" value="Unassembled WGS sequence"/>
</dbReference>
<evidence type="ECO:0000256" key="3">
    <source>
        <dbReference type="SAM" id="Phobius"/>
    </source>
</evidence>
<feature type="transmembrane region" description="Helical" evidence="3">
    <location>
        <begin position="591"/>
        <end position="613"/>
    </location>
</feature>
<dbReference type="Gene3D" id="1.25.40.10">
    <property type="entry name" value="Tetratricopeptide repeat domain"/>
    <property type="match status" value="1"/>
</dbReference>
<dbReference type="Pfam" id="PF20703">
    <property type="entry name" value="nSTAND1"/>
    <property type="match status" value="1"/>
</dbReference>